<dbReference type="InterPro" id="IPR015940">
    <property type="entry name" value="UBA"/>
</dbReference>
<dbReference type="GO" id="GO:0008270">
    <property type="term" value="F:zinc ion binding"/>
    <property type="evidence" value="ECO:0007669"/>
    <property type="project" value="InterPro"/>
</dbReference>
<dbReference type="Proteomes" id="UP000288805">
    <property type="component" value="Unassembled WGS sequence"/>
</dbReference>
<evidence type="ECO:0000256" key="2">
    <source>
        <dbReference type="ARBA" id="ARBA00022801"/>
    </source>
</evidence>
<reference evidence="5 6" key="1">
    <citation type="journal article" date="2018" name="PLoS Genet.">
        <title>Population sequencing reveals clonal diversity and ancestral inbreeding in the grapevine cultivar Chardonnay.</title>
        <authorList>
            <person name="Roach M.J."/>
            <person name="Johnson D.L."/>
            <person name="Bohlmann J."/>
            <person name="van Vuuren H.J."/>
            <person name="Jones S.J."/>
            <person name="Pretorius I.S."/>
            <person name="Schmidt S.A."/>
            <person name="Borneman A.R."/>
        </authorList>
    </citation>
    <scope>NUCLEOTIDE SEQUENCE [LARGE SCALE GENOMIC DNA]</scope>
    <source>
        <strain evidence="6">cv. Chardonnay</strain>
        <tissue evidence="5">Leaf</tissue>
    </source>
</reference>
<dbReference type="CDD" id="cd14318">
    <property type="entry name" value="UBA_Cbl_like"/>
    <property type="match status" value="1"/>
</dbReference>
<dbReference type="InterPro" id="IPR056450">
    <property type="entry name" value="UBA_RAD5A"/>
</dbReference>
<feature type="compositionally biased region" description="Polar residues" evidence="3">
    <location>
        <begin position="109"/>
        <end position="125"/>
    </location>
</feature>
<dbReference type="SUPFAM" id="SSF46934">
    <property type="entry name" value="UBA-like"/>
    <property type="match status" value="1"/>
</dbReference>
<accession>A0A438F407</accession>
<dbReference type="AlphaFoldDB" id="A0A438F407"/>
<dbReference type="GO" id="GO:0016818">
    <property type="term" value="F:hydrolase activity, acting on acid anhydrides, in phosphorus-containing anhydrides"/>
    <property type="evidence" value="ECO:0007669"/>
    <property type="project" value="InterPro"/>
</dbReference>
<dbReference type="Pfam" id="PF24559">
    <property type="entry name" value="UBA_RAD5A"/>
    <property type="match status" value="1"/>
</dbReference>
<dbReference type="PROSITE" id="PS50030">
    <property type="entry name" value="UBA"/>
    <property type="match status" value="1"/>
</dbReference>
<dbReference type="GO" id="GO:0003676">
    <property type="term" value="F:nucleic acid binding"/>
    <property type="evidence" value="ECO:0007669"/>
    <property type="project" value="InterPro"/>
</dbReference>
<dbReference type="SMART" id="SM00910">
    <property type="entry name" value="HIRAN"/>
    <property type="match status" value="1"/>
</dbReference>
<protein>
    <submittedName>
        <fullName evidence="5">DNA repair protein RAD5A</fullName>
    </submittedName>
</protein>
<evidence type="ECO:0000313" key="6">
    <source>
        <dbReference type="Proteomes" id="UP000288805"/>
    </source>
</evidence>
<evidence type="ECO:0000313" key="5">
    <source>
        <dbReference type="EMBL" id="RVW54352.1"/>
    </source>
</evidence>
<keyword evidence="2" id="KW-0378">Hydrolase</keyword>
<dbReference type="EMBL" id="QGNW01001128">
    <property type="protein sequence ID" value="RVW54352.1"/>
    <property type="molecule type" value="Genomic_DNA"/>
</dbReference>
<dbReference type="Pfam" id="PF08797">
    <property type="entry name" value="HIRAN"/>
    <property type="match status" value="1"/>
</dbReference>
<organism evidence="5 6">
    <name type="scientific">Vitis vinifera</name>
    <name type="common">Grape</name>
    <dbReference type="NCBI Taxonomy" id="29760"/>
    <lineage>
        <taxon>Eukaryota</taxon>
        <taxon>Viridiplantae</taxon>
        <taxon>Streptophyta</taxon>
        <taxon>Embryophyta</taxon>
        <taxon>Tracheophyta</taxon>
        <taxon>Spermatophyta</taxon>
        <taxon>Magnoliopsida</taxon>
        <taxon>eudicotyledons</taxon>
        <taxon>Gunneridae</taxon>
        <taxon>Pentapetalae</taxon>
        <taxon>rosids</taxon>
        <taxon>Vitales</taxon>
        <taxon>Vitaceae</taxon>
        <taxon>Viteae</taxon>
        <taxon>Vitis</taxon>
    </lineage>
</organism>
<feature type="region of interest" description="Disordered" evidence="3">
    <location>
        <begin position="88"/>
        <end position="125"/>
    </location>
</feature>
<gene>
    <name evidence="5" type="primary">RAD5A_4</name>
    <name evidence="5" type="ORF">CK203_068375</name>
</gene>
<feature type="compositionally biased region" description="Polar residues" evidence="3">
    <location>
        <begin position="89"/>
        <end position="101"/>
    </location>
</feature>
<proteinExistence type="predicted"/>
<dbReference type="InterPro" id="IPR009060">
    <property type="entry name" value="UBA-like_sf"/>
</dbReference>
<comment type="caution">
    <text evidence="5">The sequence shown here is derived from an EMBL/GenBank/DDBJ whole genome shotgun (WGS) entry which is preliminary data.</text>
</comment>
<evidence type="ECO:0000259" key="4">
    <source>
        <dbReference type="PROSITE" id="PS50030"/>
    </source>
</evidence>
<keyword evidence="1" id="KW-0479">Metal-binding</keyword>
<evidence type="ECO:0000256" key="1">
    <source>
        <dbReference type="ARBA" id="ARBA00022723"/>
    </source>
</evidence>
<sequence length="250" mass="27162">MGKKVTDELLSTVRSVIGLNYSDMDIIRALHMANNDVTAAINIIFDTPNFGTKMGKNTETFRRNSSSVSGIVVSDSYRNEDETKKCSLGNGTVVSDSNRNNNEAKKCSLGSNENDTPTPSNLVDNSFEASSRCSGSIGRRRMKSGDEVFFTFPLKKSPNSPSPGKLTGRGRQMGACSEIVRFSTKESGEVGRIPNEWARCLLPLVRDKKVKIEGFCKAAPDVLGIMDTILLSISNCQGALQVHPLNQACD</sequence>
<dbReference type="InterPro" id="IPR014905">
    <property type="entry name" value="HIRAN"/>
</dbReference>
<name>A0A438F407_VITVI</name>
<feature type="domain" description="UBA" evidence="4">
    <location>
        <begin position="5"/>
        <end position="47"/>
    </location>
</feature>
<evidence type="ECO:0000256" key="3">
    <source>
        <dbReference type="SAM" id="MobiDB-lite"/>
    </source>
</evidence>